<gene>
    <name evidence="2" type="ORF">LZ495_18865</name>
</gene>
<evidence type="ECO:0000313" key="3">
    <source>
        <dbReference type="Proteomes" id="UP001165378"/>
    </source>
</evidence>
<protein>
    <submittedName>
        <fullName evidence="2">Hydrophobic protein</fullName>
    </submittedName>
</protein>
<keyword evidence="1" id="KW-0472">Membrane</keyword>
<reference evidence="2" key="1">
    <citation type="submission" date="2022-01" db="EMBL/GenBank/DDBJ databases">
        <title>Genome-Based Taxonomic Classification of the Phylum Actinobacteria.</title>
        <authorList>
            <person name="Gao Y."/>
        </authorList>
    </citation>
    <scope>NUCLEOTIDE SEQUENCE</scope>
    <source>
        <strain evidence="2">KLBMP 8922</strain>
    </source>
</reference>
<keyword evidence="1" id="KW-1133">Transmembrane helix</keyword>
<proteinExistence type="predicted"/>
<keyword evidence="3" id="KW-1185">Reference proteome</keyword>
<evidence type="ECO:0000313" key="2">
    <source>
        <dbReference type="EMBL" id="MCF2529261.1"/>
    </source>
</evidence>
<name>A0AA41U145_9ACTN</name>
<sequence>MIALILLALLVLILFVAGFTLPLFVVAAAVSVIAWILGSIRYRREHRDRYHQGRREGWHRW</sequence>
<feature type="transmembrane region" description="Helical" evidence="1">
    <location>
        <begin position="6"/>
        <end position="37"/>
    </location>
</feature>
<evidence type="ECO:0000256" key="1">
    <source>
        <dbReference type="SAM" id="Phobius"/>
    </source>
</evidence>
<keyword evidence="1" id="KW-0812">Transmembrane</keyword>
<organism evidence="2 3">
    <name type="scientific">Yinghuangia soli</name>
    <dbReference type="NCBI Taxonomy" id="2908204"/>
    <lineage>
        <taxon>Bacteria</taxon>
        <taxon>Bacillati</taxon>
        <taxon>Actinomycetota</taxon>
        <taxon>Actinomycetes</taxon>
        <taxon>Kitasatosporales</taxon>
        <taxon>Streptomycetaceae</taxon>
        <taxon>Yinghuangia</taxon>
    </lineage>
</organism>
<dbReference type="AlphaFoldDB" id="A0AA41U145"/>
<accession>A0AA41U145</accession>
<dbReference type="EMBL" id="JAKFHA010000010">
    <property type="protein sequence ID" value="MCF2529261.1"/>
    <property type="molecule type" value="Genomic_DNA"/>
</dbReference>
<comment type="caution">
    <text evidence="2">The sequence shown here is derived from an EMBL/GenBank/DDBJ whole genome shotgun (WGS) entry which is preliminary data.</text>
</comment>
<dbReference type="RefSeq" id="WP_235053485.1">
    <property type="nucleotide sequence ID" value="NZ_JAKFHA010000010.1"/>
</dbReference>
<dbReference type="Proteomes" id="UP001165378">
    <property type="component" value="Unassembled WGS sequence"/>
</dbReference>